<reference evidence="3 4" key="1">
    <citation type="journal article" date="2016" name="Appl. Environ. Microbiol.">
        <title>Function and Phylogeny of Bacterial Butyryl Coenzyme A:Acetate Transferases and Their Diversity in the Proximal Colon of Swine.</title>
        <authorList>
            <person name="Trachsel J."/>
            <person name="Bayles D.O."/>
            <person name="Looft T."/>
            <person name="Levine U.Y."/>
            <person name="Allen H.K."/>
        </authorList>
    </citation>
    <scope>NUCLEOTIDE SEQUENCE [LARGE SCALE GENOMIC DNA]</scope>
    <source>
        <strain evidence="3 4">68-3-10</strain>
    </source>
</reference>
<evidence type="ECO:0000256" key="1">
    <source>
        <dbReference type="ARBA" id="ARBA00023002"/>
    </source>
</evidence>
<protein>
    <recommendedName>
        <fullName evidence="2">Aldehyde dehydrogenase domain-containing protein</fullName>
    </recommendedName>
</protein>
<keyword evidence="4" id="KW-1185">Reference proteome</keyword>
<dbReference type="InterPro" id="IPR016161">
    <property type="entry name" value="Ald_DH/histidinol_DH"/>
</dbReference>
<dbReference type="PANTHER" id="PTHR11699">
    <property type="entry name" value="ALDEHYDE DEHYDROGENASE-RELATED"/>
    <property type="match status" value="1"/>
</dbReference>
<accession>A0A1Q9JG20</accession>
<comment type="caution">
    <text evidence="3">The sequence shown here is derived from an EMBL/GenBank/DDBJ whole genome shotgun (WGS) entry which is preliminary data.</text>
</comment>
<dbReference type="Gene3D" id="3.40.309.10">
    <property type="entry name" value="Aldehyde Dehydrogenase, Chain A, domain 2"/>
    <property type="match status" value="1"/>
</dbReference>
<proteinExistence type="predicted"/>
<dbReference type="Gene3D" id="3.40.605.10">
    <property type="entry name" value="Aldehyde Dehydrogenase, Chain A, domain 1"/>
    <property type="match status" value="1"/>
</dbReference>
<sequence>MMNIIDNDLLSIQEARILAENAGGVQAELALFTQEQLDRIVEAMADAVEPHIEEFAVLSSEETDYGNWKDKYAKDRFVCGYLREQLRGMRCVGVIDEEPERGLMDVGVPVGVIVALCPATSPVSTTIYKALIAVKAGNPIIFSPHPRARDTIGRALDIMIEAAEANGLPEGALSYLHTVTKSGTVELMHHPSASLLLITGVPGMLDEAYEARKPLIYGGAGNGPAFIERTADVRQAVRDIISSKTFDNGLLPAAEQSVVVDAPVAEQVRAEFLANHAYFMTDRESEQLAKLIFNHDGSANTALVGVTAETLAKRAGFSIPPETVLLISEQKYASQENPYAREKLAPVVAFFIEEDWEHACEKCIELLLKDRRGHTLVIHSTDGDVIRQFMLRKPVGRILVNTPATFGSMGASTNMFPAMTLGSGSAGQGITSDNVSPRNLIYVRKVGFGVRSVETADREFFGRDRLPDEPRIKTQDLETAEQVRVIQGLLREAVEQKS</sequence>
<dbReference type="InterPro" id="IPR016163">
    <property type="entry name" value="Ald_DH_C"/>
</dbReference>
<dbReference type="SUPFAM" id="SSF53720">
    <property type="entry name" value="ALDH-like"/>
    <property type="match status" value="1"/>
</dbReference>
<feature type="domain" description="Aldehyde dehydrogenase" evidence="2">
    <location>
        <begin position="18"/>
        <end position="276"/>
    </location>
</feature>
<keyword evidence="1" id="KW-0560">Oxidoreductase</keyword>
<gene>
    <name evidence="3" type="ORF">BHK98_03085</name>
</gene>
<dbReference type="AlphaFoldDB" id="A0A1Q9JG20"/>
<dbReference type="Pfam" id="PF00171">
    <property type="entry name" value="Aldedh"/>
    <property type="match status" value="1"/>
</dbReference>
<organism evidence="3 4">
    <name type="scientific">Hornefia porci</name>
    <dbReference type="NCBI Taxonomy" id="2652292"/>
    <lineage>
        <taxon>Bacteria</taxon>
        <taxon>Bacillati</taxon>
        <taxon>Bacillota</taxon>
        <taxon>Clostridia</taxon>
        <taxon>Peptostreptococcales</taxon>
        <taxon>Anaerovoracaceae</taxon>
        <taxon>Hornefia</taxon>
    </lineage>
</organism>
<evidence type="ECO:0000313" key="3">
    <source>
        <dbReference type="EMBL" id="OLR55135.1"/>
    </source>
</evidence>
<dbReference type="Proteomes" id="UP000187404">
    <property type="component" value="Unassembled WGS sequence"/>
</dbReference>
<evidence type="ECO:0000313" key="4">
    <source>
        <dbReference type="Proteomes" id="UP000187404"/>
    </source>
</evidence>
<dbReference type="GO" id="GO:0016620">
    <property type="term" value="F:oxidoreductase activity, acting on the aldehyde or oxo group of donors, NAD or NADP as acceptor"/>
    <property type="evidence" value="ECO:0007669"/>
    <property type="project" value="InterPro"/>
</dbReference>
<dbReference type="InterPro" id="IPR015590">
    <property type="entry name" value="Aldehyde_DH_dom"/>
</dbReference>
<evidence type="ECO:0000259" key="2">
    <source>
        <dbReference type="Pfam" id="PF00171"/>
    </source>
</evidence>
<dbReference type="CDD" id="cd07122">
    <property type="entry name" value="ALDH_F20_ACDH"/>
    <property type="match status" value="1"/>
</dbReference>
<name>A0A1Q9JG20_9FIRM</name>
<dbReference type="STRING" id="1261640.BHK98_03085"/>
<dbReference type="EMBL" id="MJIE01000001">
    <property type="protein sequence ID" value="OLR55135.1"/>
    <property type="molecule type" value="Genomic_DNA"/>
</dbReference>
<dbReference type="InterPro" id="IPR016162">
    <property type="entry name" value="Ald_DH_N"/>
</dbReference>